<dbReference type="GO" id="GO:0003968">
    <property type="term" value="F:RNA-directed RNA polymerase activity"/>
    <property type="evidence" value="ECO:0007669"/>
    <property type="project" value="UniProtKB-KW"/>
</dbReference>
<dbReference type="InterPro" id="IPR007855">
    <property type="entry name" value="RDRP"/>
</dbReference>
<dbReference type="Pfam" id="PF25358">
    <property type="entry name" value="PH_fung_RdRP"/>
    <property type="match status" value="1"/>
</dbReference>
<feature type="domain" description="RdRP-like PH" evidence="4">
    <location>
        <begin position="157"/>
        <end position="280"/>
    </location>
</feature>
<evidence type="ECO:0000256" key="1">
    <source>
        <dbReference type="RuleBase" id="RU363098"/>
    </source>
</evidence>
<dbReference type="InterPro" id="IPR035979">
    <property type="entry name" value="RBD_domain_sf"/>
</dbReference>
<protein>
    <recommendedName>
        <fullName evidence="1">RNA-dependent RNA polymerase</fullName>
        <ecNumber evidence="1">2.7.7.48</ecNumber>
    </recommendedName>
</protein>
<organism evidence="5 6">
    <name type="scientific">Ophiocordyceps australis</name>
    <dbReference type="NCBI Taxonomy" id="1399860"/>
    <lineage>
        <taxon>Eukaryota</taxon>
        <taxon>Fungi</taxon>
        <taxon>Dikarya</taxon>
        <taxon>Ascomycota</taxon>
        <taxon>Pezizomycotina</taxon>
        <taxon>Sordariomycetes</taxon>
        <taxon>Hypocreomycetidae</taxon>
        <taxon>Hypocreales</taxon>
        <taxon>Ophiocordycipitaceae</taxon>
        <taxon>Ophiocordyceps</taxon>
    </lineage>
</organism>
<reference evidence="5 6" key="1">
    <citation type="submission" date="2017-06" db="EMBL/GenBank/DDBJ databases">
        <title>Ant-infecting Ophiocordyceps genomes reveal a high diversity of potential behavioral manipulation genes and a possible major role for enterotoxins.</title>
        <authorList>
            <person name="De Bekker C."/>
            <person name="Evans H.C."/>
            <person name="Brachmann A."/>
            <person name="Hughes D.P."/>
        </authorList>
    </citation>
    <scope>NUCLEOTIDE SEQUENCE [LARGE SCALE GENOMIC DNA]</scope>
    <source>
        <strain evidence="5 6">Map64</strain>
    </source>
</reference>
<keyword evidence="6" id="KW-1185">Reference proteome</keyword>
<keyword evidence="1" id="KW-0694">RNA-binding</keyword>
<keyword evidence="1" id="KW-0808">Transferase</keyword>
<dbReference type="InterPro" id="IPR057503">
    <property type="entry name" value="PH_RdRP"/>
</dbReference>
<dbReference type="EC" id="2.7.7.48" evidence="1"/>
<feature type="compositionally biased region" description="Basic and acidic residues" evidence="2">
    <location>
        <begin position="1171"/>
        <end position="1180"/>
    </location>
</feature>
<proteinExistence type="inferred from homology"/>
<dbReference type="GO" id="GO:0031380">
    <property type="term" value="C:nuclear RNA-directed RNA polymerase complex"/>
    <property type="evidence" value="ECO:0007669"/>
    <property type="project" value="TreeGrafter"/>
</dbReference>
<evidence type="ECO:0000313" key="6">
    <source>
        <dbReference type="Proteomes" id="UP000226192"/>
    </source>
</evidence>
<dbReference type="InterPro" id="IPR057596">
    <property type="entry name" value="RDRP_core"/>
</dbReference>
<comment type="caution">
    <text evidence="5">The sequence shown here is derived from an EMBL/GenBank/DDBJ whole genome shotgun (WGS) entry which is preliminary data.</text>
</comment>
<dbReference type="PANTHER" id="PTHR23079">
    <property type="entry name" value="RNA-DEPENDENT RNA POLYMERASE"/>
    <property type="match status" value="1"/>
</dbReference>
<evidence type="ECO:0000256" key="2">
    <source>
        <dbReference type="SAM" id="MobiDB-lite"/>
    </source>
</evidence>
<keyword evidence="1" id="KW-0548">Nucleotidyltransferase</keyword>
<dbReference type="SUPFAM" id="SSF54928">
    <property type="entry name" value="RNA-binding domain, RBD"/>
    <property type="match status" value="1"/>
</dbReference>
<dbReference type="EMBL" id="NJET01000014">
    <property type="protein sequence ID" value="PHH65799.1"/>
    <property type="molecule type" value="Genomic_DNA"/>
</dbReference>
<dbReference type="Proteomes" id="UP000226192">
    <property type="component" value="Unassembled WGS sequence"/>
</dbReference>
<gene>
    <name evidence="5" type="ORF">CDD81_1526</name>
</gene>
<evidence type="ECO:0000313" key="5">
    <source>
        <dbReference type="EMBL" id="PHH65799.1"/>
    </source>
</evidence>
<dbReference type="Pfam" id="PF05183">
    <property type="entry name" value="RdRP"/>
    <property type="match status" value="1"/>
</dbReference>
<dbReference type="GO" id="GO:0030422">
    <property type="term" value="P:siRNA processing"/>
    <property type="evidence" value="ECO:0007669"/>
    <property type="project" value="TreeGrafter"/>
</dbReference>
<comment type="catalytic activity">
    <reaction evidence="1">
        <text>RNA(n) + a ribonucleoside 5'-triphosphate = RNA(n+1) + diphosphate</text>
        <dbReference type="Rhea" id="RHEA:21248"/>
        <dbReference type="Rhea" id="RHEA-COMP:14527"/>
        <dbReference type="Rhea" id="RHEA-COMP:17342"/>
        <dbReference type="ChEBI" id="CHEBI:33019"/>
        <dbReference type="ChEBI" id="CHEBI:61557"/>
        <dbReference type="ChEBI" id="CHEBI:140395"/>
        <dbReference type="EC" id="2.7.7.48"/>
    </reaction>
</comment>
<dbReference type="STRING" id="1399860.A0A2C5XB93"/>
<name>A0A2C5XB93_9HYPO</name>
<sequence>MNQSNKDGAAQASMEVFIRGFPIDVGEKSLRRELEPFMKALNIENWLCDIPKRKNFGFITFLYWSDGQRFLDKHMSLPSPNPQAGLQAGFQQSSSKPQRARFIIRLYILNCPINTQLSKRMVQANTRSHLEFERDKRKQETHKPKGQVRAPTAVCLINEIACGKNVFSGVQETLSFVQQSSMSLTLSWIKQGPKNFTVMLGGETRMDVPYDIIEHLVAQIQSSSIIMVLREAPRFYKKPLFMQRNRIVKWHRLLSLDDWPDHHRYVSHCLVYRFQTLNGHEKLIRCLKEEDMLTMTLQTLPIITRPGPVIDDYTSAMAAFDGKIRDCELPFPILFQIQALVWNNYLHPWPALQFLNQVISESHDPKWILKGLPITTGSIKKLFSSIPHLFPGIEPWELNPLNLVQRAIDHEVELRADNPRRCGPYGFKPPERQAWVFKALVMPTRMTLVGPDAESKNRVLRMFPDHTDFFLRVSFVEENGQDLGLNARVSNDMVFERYRQVLRSGIRIAGRHYSFLGFSHSSLRAHSTWFMAPFIDKEGNLQTNDTILNLLGDFSEIRVPARCAARIGQAFSETPWSVNIFKSGILTRKMGDVKSGDGQRVFSDGVGSMSPGALEVLRAALPMRASAPTCFQIRWGGVKGMLALDSRLPGKVICVREESMMKFPSKDRKEIGICDVASRPLRLVLNRQIIKILEDMGVQDTWFFELQEKALRLLRGVTATAANTTTFLRYQDIGSPLGLPNFLTQLDKMGIDYRRDVFLRSVVEHVVLRELRLLKHKARIPVDKGVTLFGIMDETGWLGEKEIYVTYDKKHLKSGYAMDATLVDGPVIITRCPALHPGDVQYVNMKTPPDGHALRQLRNCVVFSQHGQRDLPSQLSGGDLDGDLYNIIWDSRARPQRCFMPADYPRTKTKELDRAVTTEDIADFFINFMKTDILGLIANTHQVMADVEPEGTEAEVCIKLAKMHSTAVDYSKTGIPVLLTDMPRGLRTRPDFMAPAPPLQLYQLGQISHIGEADDDDDDDDGLGRAKPRYHKSEKILGQLYRGVDEKKVWDEHVRSRVNIKGPSIWEQFKDKILAQFAACNVKPDFVAYAAEAWKIRNLYEDATSDSMWQFTDNPRMAISEVEFFCGSVLSKEGTQTRRQRDSSIRLKEETERIMAWISGLMRRTGSSDRQGQDADHADQAEEETEVSVAWRTETLRLCWACFLVGGMRDKKEAPDNYHGKLSMQSFRVVAATCLMRELIALRSESNAARVGGGFVGVSGRAPAAPSTKEDKLSSRAKEDTFYGLVPTMALLSLHEG</sequence>
<feature type="domain" description="RDRP core" evidence="3">
    <location>
        <begin position="441"/>
        <end position="1044"/>
    </location>
</feature>
<feature type="region of interest" description="Disordered" evidence="2">
    <location>
        <begin position="1164"/>
        <end position="1186"/>
    </location>
</feature>
<dbReference type="OrthoDB" id="6513042at2759"/>
<keyword evidence="1" id="KW-0696">RNA-directed RNA polymerase</keyword>
<dbReference type="GO" id="GO:0003723">
    <property type="term" value="F:RNA binding"/>
    <property type="evidence" value="ECO:0007669"/>
    <property type="project" value="UniProtKB-KW"/>
</dbReference>
<evidence type="ECO:0000259" key="3">
    <source>
        <dbReference type="Pfam" id="PF05183"/>
    </source>
</evidence>
<comment type="similarity">
    <text evidence="1">Belongs to the RdRP family.</text>
</comment>
<accession>A0A2C5XB93</accession>
<evidence type="ECO:0000259" key="4">
    <source>
        <dbReference type="Pfam" id="PF25358"/>
    </source>
</evidence>
<dbReference type="PANTHER" id="PTHR23079:SF17">
    <property type="entry name" value="RNA-DEPENDENT RNA POLYMERASE"/>
    <property type="match status" value="1"/>
</dbReference>